<protein>
    <submittedName>
        <fullName evidence="1">Type I restriction endonuclease subunit S</fullName>
    </submittedName>
</protein>
<keyword evidence="2" id="KW-1185">Reference proteome</keyword>
<proteinExistence type="predicted"/>
<dbReference type="GO" id="GO:0004519">
    <property type="term" value="F:endonuclease activity"/>
    <property type="evidence" value="ECO:0007669"/>
    <property type="project" value="UniProtKB-KW"/>
</dbReference>
<dbReference type="EMBL" id="MSAC01000081">
    <property type="protein sequence ID" value="PUW99257.1"/>
    <property type="molecule type" value="Genomic_DNA"/>
</dbReference>
<keyword evidence="1" id="KW-0255">Endonuclease</keyword>
<dbReference type="Proteomes" id="UP000244731">
    <property type="component" value="Unassembled WGS sequence"/>
</dbReference>
<organism evidence="1 2">
    <name type="scientific">Cronobacter malonaticus</name>
    <dbReference type="NCBI Taxonomy" id="413503"/>
    <lineage>
        <taxon>Bacteria</taxon>
        <taxon>Pseudomonadati</taxon>
        <taxon>Pseudomonadota</taxon>
        <taxon>Gammaproteobacteria</taxon>
        <taxon>Enterobacterales</taxon>
        <taxon>Enterobacteriaceae</taxon>
        <taxon>Cronobacter</taxon>
    </lineage>
</organism>
<evidence type="ECO:0000313" key="1">
    <source>
        <dbReference type="EMBL" id="PUW99257.1"/>
    </source>
</evidence>
<evidence type="ECO:0000313" key="2">
    <source>
        <dbReference type="Proteomes" id="UP000244731"/>
    </source>
</evidence>
<keyword evidence="1" id="KW-0540">Nuclease</keyword>
<reference evidence="1 2" key="1">
    <citation type="submission" date="2016-12" db="EMBL/GenBank/DDBJ databases">
        <title>Analysis of the Molecular Diversity Among Cronobacter Species Isolated from Filth Flies Using a Pan Genomic DNA Microarray.</title>
        <authorList>
            <person name="Pava-Ripoll M."/>
            <person name="Tall B."/>
            <person name="Farber J."/>
            <person name="Fanning S."/>
            <person name="Lehner A."/>
            <person name="Stephan R."/>
            <person name="Pagotto F."/>
            <person name="Iverson C."/>
            <person name="Ziobro G."/>
            <person name="Miller A."/>
            <person name="Pearson R."/>
            <person name="Yan Q."/>
            <person name="Kim M."/>
            <person name="Jeong S."/>
            <person name="Park J."/>
            <person name="Jun S."/>
            <person name="Choi H."/>
            <person name="Chung T."/>
            <person name="Yoo Y."/>
            <person name="Park E."/>
            <person name="Hwang S."/>
            <person name="Lee B."/>
            <person name="Sathyamoorthy V."/>
            <person name="Carter L."/>
            <person name="Mammel M."/>
            <person name="Jackson S."/>
            <person name="Kothary M."/>
            <person name="Patel I."/>
            <person name="Grim C."/>
            <person name="Gopinath G."/>
            <person name="Gangiredla J."/>
            <person name="Chase H."/>
        </authorList>
    </citation>
    <scope>NUCLEOTIDE SEQUENCE [LARGE SCALE GENOMIC DNA]</scope>
    <source>
        <strain evidence="1 2">MOD1-Md25g</strain>
    </source>
</reference>
<gene>
    <name evidence="1" type="ORF">AUM46_21195</name>
</gene>
<name>A0ABX5JUG1_9ENTR</name>
<accession>A0ABX5JUG1</accession>
<feature type="non-terminal residue" evidence="1">
    <location>
        <position position="25"/>
    </location>
</feature>
<comment type="caution">
    <text evidence="1">The sequence shown here is derived from an EMBL/GenBank/DDBJ whole genome shotgun (WGS) entry which is preliminary data.</text>
</comment>
<keyword evidence="1" id="KW-0378">Hydrolase</keyword>
<sequence>MSELNYLEKLLDGAEVEWLPLSKVF</sequence>